<dbReference type="AlphaFoldDB" id="A0A2T5J175"/>
<dbReference type="SMART" id="SM00671">
    <property type="entry name" value="SEL1"/>
    <property type="match status" value="3"/>
</dbReference>
<feature type="compositionally biased region" description="Polar residues" evidence="1">
    <location>
        <begin position="614"/>
        <end position="629"/>
    </location>
</feature>
<evidence type="ECO:0000256" key="2">
    <source>
        <dbReference type="SAM" id="Phobius"/>
    </source>
</evidence>
<feature type="region of interest" description="Disordered" evidence="1">
    <location>
        <begin position="513"/>
        <end position="538"/>
    </location>
</feature>
<dbReference type="Proteomes" id="UP000244223">
    <property type="component" value="Unassembled WGS sequence"/>
</dbReference>
<dbReference type="InterPro" id="IPR011990">
    <property type="entry name" value="TPR-like_helical_dom_sf"/>
</dbReference>
<name>A0A2T5J175_9GAMM</name>
<dbReference type="InterPro" id="IPR011009">
    <property type="entry name" value="Kinase-like_dom_sf"/>
</dbReference>
<keyword evidence="5" id="KW-1185">Reference proteome</keyword>
<proteinExistence type="predicted"/>
<dbReference type="InterPro" id="IPR006597">
    <property type="entry name" value="Sel1-like"/>
</dbReference>
<dbReference type="SUPFAM" id="SSF56112">
    <property type="entry name" value="Protein kinase-like (PK-like)"/>
    <property type="match status" value="1"/>
</dbReference>
<dbReference type="SUPFAM" id="SSF81901">
    <property type="entry name" value="HCP-like"/>
    <property type="match status" value="1"/>
</dbReference>
<feature type="domain" description="Protein kinase" evidence="3">
    <location>
        <begin position="1"/>
        <end position="369"/>
    </location>
</feature>
<dbReference type="PANTHER" id="PTHR11102:SF160">
    <property type="entry name" value="ERAD-ASSOCIATED E3 UBIQUITIN-PROTEIN LIGASE COMPONENT HRD3"/>
    <property type="match status" value="1"/>
</dbReference>
<feature type="compositionally biased region" description="Low complexity" evidence="1">
    <location>
        <begin position="577"/>
        <end position="603"/>
    </location>
</feature>
<reference evidence="4 5" key="1">
    <citation type="submission" date="2018-04" db="EMBL/GenBank/DDBJ databases">
        <title>Genomic Encyclopedia of Archaeal and Bacterial Type Strains, Phase II (KMG-II): from individual species to whole genera.</title>
        <authorList>
            <person name="Goeker M."/>
        </authorList>
    </citation>
    <scope>NUCLEOTIDE SEQUENCE [LARGE SCALE GENOMIC DNA]</scope>
    <source>
        <strain evidence="4 5">DSM 5822</strain>
    </source>
</reference>
<dbReference type="GO" id="GO:0005524">
    <property type="term" value="F:ATP binding"/>
    <property type="evidence" value="ECO:0007669"/>
    <property type="project" value="InterPro"/>
</dbReference>
<dbReference type="EMBL" id="QAON01000004">
    <property type="protein sequence ID" value="PTQ90141.1"/>
    <property type="molecule type" value="Genomic_DNA"/>
</dbReference>
<dbReference type="InterPro" id="IPR050767">
    <property type="entry name" value="Sel1_AlgK"/>
</dbReference>
<dbReference type="Gene3D" id="1.25.40.10">
    <property type="entry name" value="Tetratricopeptide repeat domain"/>
    <property type="match status" value="1"/>
</dbReference>
<evidence type="ECO:0000256" key="1">
    <source>
        <dbReference type="SAM" id="MobiDB-lite"/>
    </source>
</evidence>
<dbReference type="SMART" id="SM00220">
    <property type="entry name" value="S_TKc"/>
    <property type="match status" value="1"/>
</dbReference>
<dbReference type="PANTHER" id="PTHR11102">
    <property type="entry name" value="SEL-1-LIKE PROTEIN"/>
    <property type="match status" value="1"/>
</dbReference>
<feature type="compositionally biased region" description="Low complexity" evidence="1">
    <location>
        <begin position="798"/>
        <end position="844"/>
    </location>
</feature>
<gene>
    <name evidence="4" type="ORF">C8N29_104186</name>
</gene>
<feature type="region of interest" description="Disordered" evidence="1">
    <location>
        <begin position="703"/>
        <end position="733"/>
    </location>
</feature>
<dbReference type="GO" id="GO:0004672">
    <property type="term" value="F:protein kinase activity"/>
    <property type="evidence" value="ECO:0007669"/>
    <property type="project" value="InterPro"/>
</dbReference>
<organism evidence="4 5">
    <name type="scientific">Agitococcus lubricus</name>
    <dbReference type="NCBI Taxonomy" id="1077255"/>
    <lineage>
        <taxon>Bacteria</taxon>
        <taxon>Pseudomonadati</taxon>
        <taxon>Pseudomonadota</taxon>
        <taxon>Gammaproteobacteria</taxon>
        <taxon>Moraxellales</taxon>
        <taxon>Moraxellaceae</taxon>
        <taxon>Agitococcus</taxon>
    </lineage>
</organism>
<comment type="caution">
    <text evidence="4">The sequence shown here is derived from an EMBL/GenBank/DDBJ whole genome shotgun (WGS) entry which is preliminary data.</text>
</comment>
<feature type="transmembrane region" description="Helical" evidence="2">
    <location>
        <begin position="394"/>
        <end position="416"/>
    </location>
</feature>
<keyword evidence="2" id="KW-0472">Membrane</keyword>
<feature type="region of interest" description="Disordered" evidence="1">
    <location>
        <begin position="751"/>
        <end position="854"/>
    </location>
</feature>
<accession>A0A2T5J175</accession>
<keyword evidence="2" id="KW-0812">Transmembrane</keyword>
<keyword evidence="4" id="KW-0808">Transferase</keyword>
<feature type="compositionally biased region" description="Low complexity" evidence="1">
    <location>
        <begin position="705"/>
        <end position="731"/>
    </location>
</feature>
<feature type="transmembrane region" description="Helical" evidence="2">
    <location>
        <begin position="493"/>
        <end position="511"/>
    </location>
</feature>
<evidence type="ECO:0000313" key="4">
    <source>
        <dbReference type="EMBL" id="PTQ90141.1"/>
    </source>
</evidence>
<feature type="region of interest" description="Disordered" evidence="1">
    <location>
        <begin position="571"/>
        <end position="633"/>
    </location>
</feature>
<keyword evidence="4" id="KW-0418">Kinase</keyword>
<evidence type="ECO:0000259" key="3">
    <source>
        <dbReference type="PROSITE" id="PS50011"/>
    </source>
</evidence>
<feature type="compositionally biased region" description="Basic and acidic residues" evidence="1">
    <location>
        <begin position="784"/>
        <end position="797"/>
    </location>
</feature>
<keyword evidence="2" id="KW-1133">Transmembrane helix</keyword>
<dbReference type="Gene3D" id="1.10.510.10">
    <property type="entry name" value="Transferase(Phosphotransferase) domain 1"/>
    <property type="match status" value="1"/>
</dbReference>
<sequence length="997" mass="108576">MKTVANLFANTHTVLGADQQKDRHFITIERLAIDEDGKCTFMKSVEGLAQNEYWIAREKNILMLLKKTPHIVRLRKEEEKTETSYQTVKTRDAGLSLAQWLCAKPLHIDGQVPLKHPFYPVVNFLLLAKYAITALKHIHQMGVIHAHLRPDNICIPYLPTPYHFDSDLQLDIENLALIDFMFAISHTLKLSRAIPISTNTEGTQSRLLLNALEEDRQTRLAEKIQRVDYSVDMFALGVILEQVFQQDLLYPPDRQAELSMEIHQLIQELKSYDKGIPDSIKRKYFHLLPHDGYLKHIDYLLALDNKALAPHNYRLRLDPTQFLDDDMSLSSTDTTFAPEIVTMTTNQQPMNPNTQSVPDSSLVDSHIELNKGVVISLIVTAQIIFFFVQSGNELGLDVLASSSLVLVVGILAALACKMLTKSTPSTNNITTTNSIKTETTPMQDHDDVVSAQESAADVVELSKGVVIPSVITLMLMFFIYSDGNQLNLDILSSMMLILLCGGATAFAGKLFGTPPAPQRRPATLARNAVPSSDTEDTSDAAPVVVAAAATVAAVSQQTLELDEIDAIAQAELHPSKPTDTPTTPETEATDTLSTPTPDTTETLQNKTDMPEPTSHVTNNEDITETSATNKPEAISVSPEVAAALQEDSNHEPPAKLLTMASAPVKEKEDELISVNKWAVIAVLVALQLGYEAYTLLDLKQDNTSTAATPEPAPALAVEATPAEEPAELLPTEEPPVDDVAAANIALLSEASSVSTPEVATVKNKKETPDSVLLSGSPSTPAPKVVKEKAPKPEKPAKETVTQTTSANDNTATTTEVTEPAPVATPAVAPATVATETKPAPAAETKPAEKPTPKSLTRGLAEAQNTMGWHYYHGDGVKRDYEEAFKWFQKAANLGEPSAQFNIGMMYASGTGTKQDFSEAAKWYKKAAEQGKTSAQLNLGMMYISGRGVRQNIDEGVKWLGKAADQGDTTAKANLTWLVQQGYIKGETEPTPVENKAE</sequence>
<dbReference type="RefSeq" id="WP_170106904.1">
    <property type="nucleotide sequence ID" value="NZ_QAON01000004.1"/>
</dbReference>
<dbReference type="InterPro" id="IPR000719">
    <property type="entry name" value="Prot_kinase_dom"/>
</dbReference>
<evidence type="ECO:0000313" key="5">
    <source>
        <dbReference type="Proteomes" id="UP000244223"/>
    </source>
</evidence>
<dbReference type="Pfam" id="PF08238">
    <property type="entry name" value="Sel1"/>
    <property type="match status" value="3"/>
</dbReference>
<protein>
    <submittedName>
        <fullName evidence="4">Protein kinase-like protein</fullName>
    </submittedName>
</protein>
<feature type="transmembrane region" description="Helical" evidence="2">
    <location>
        <begin position="464"/>
        <end position="481"/>
    </location>
</feature>
<dbReference type="PROSITE" id="PS50011">
    <property type="entry name" value="PROTEIN_KINASE_DOM"/>
    <property type="match status" value="1"/>
</dbReference>